<evidence type="ECO:0000259" key="1">
    <source>
        <dbReference type="Pfam" id="PF03184"/>
    </source>
</evidence>
<proteinExistence type="predicted"/>
<reference evidence="2" key="1">
    <citation type="journal article" date="2023" name="Plant J.">
        <title>Genome sequences and population genomics provide insights into the demographic history, inbreeding, and mutation load of two 'living fossil' tree species of Dipteronia.</title>
        <authorList>
            <person name="Feng Y."/>
            <person name="Comes H.P."/>
            <person name="Chen J."/>
            <person name="Zhu S."/>
            <person name="Lu R."/>
            <person name="Zhang X."/>
            <person name="Li P."/>
            <person name="Qiu J."/>
            <person name="Olsen K.M."/>
            <person name="Qiu Y."/>
        </authorList>
    </citation>
    <scope>NUCLEOTIDE SEQUENCE</scope>
    <source>
        <strain evidence="2">NBL</strain>
    </source>
</reference>
<gene>
    <name evidence="2" type="ORF">Dsin_009591</name>
</gene>
<keyword evidence="3" id="KW-1185">Reference proteome</keyword>
<sequence>MTDDLGLGEGDLNLREVLFRDFLKDEGDLNWVGLGLNNPAATGYEMGPTRFVVLSGVLTKRGSGNMIRNNPIMSNLVQQTHRRIPNRNGTAYVKSNGSLLLDNFTAHVPLVELQNQIQLRNTTVHYLPLNLKKKCVILQLKRLSSMISQCRIMVIWLRLDEDDNNHKVPKISTRKTIEMLNLIETFWLKQEGDDNSFLRTIQKM</sequence>
<organism evidence="2 3">
    <name type="scientific">Dipteronia sinensis</name>
    <dbReference type="NCBI Taxonomy" id="43782"/>
    <lineage>
        <taxon>Eukaryota</taxon>
        <taxon>Viridiplantae</taxon>
        <taxon>Streptophyta</taxon>
        <taxon>Embryophyta</taxon>
        <taxon>Tracheophyta</taxon>
        <taxon>Spermatophyta</taxon>
        <taxon>Magnoliopsida</taxon>
        <taxon>eudicotyledons</taxon>
        <taxon>Gunneridae</taxon>
        <taxon>Pentapetalae</taxon>
        <taxon>rosids</taxon>
        <taxon>malvids</taxon>
        <taxon>Sapindales</taxon>
        <taxon>Sapindaceae</taxon>
        <taxon>Hippocastanoideae</taxon>
        <taxon>Acereae</taxon>
        <taxon>Dipteronia</taxon>
    </lineage>
</organism>
<protein>
    <recommendedName>
        <fullName evidence="1">DDE-1 domain-containing protein</fullName>
    </recommendedName>
</protein>
<comment type="caution">
    <text evidence="2">The sequence shown here is derived from an EMBL/GenBank/DDBJ whole genome shotgun (WGS) entry which is preliminary data.</text>
</comment>
<dbReference type="AlphaFoldDB" id="A0AAE0AQT4"/>
<dbReference type="Pfam" id="PF03184">
    <property type="entry name" value="DDE_1"/>
    <property type="match status" value="1"/>
</dbReference>
<dbReference type="InterPro" id="IPR004875">
    <property type="entry name" value="DDE_SF_endonuclease_dom"/>
</dbReference>
<accession>A0AAE0AQT4</accession>
<dbReference type="EMBL" id="JANJYJ010000003">
    <property type="protein sequence ID" value="KAK3222566.1"/>
    <property type="molecule type" value="Genomic_DNA"/>
</dbReference>
<name>A0AAE0AQT4_9ROSI</name>
<evidence type="ECO:0000313" key="3">
    <source>
        <dbReference type="Proteomes" id="UP001281410"/>
    </source>
</evidence>
<dbReference type="Proteomes" id="UP001281410">
    <property type="component" value="Unassembled WGS sequence"/>
</dbReference>
<feature type="domain" description="DDE-1" evidence="1">
    <location>
        <begin position="92"/>
        <end position="184"/>
    </location>
</feature>
<evidence type="ECO:0000313" key="2">
    <source>
        <dbReference type="EMBL" id="KAK3222566.1"/>
    </source>
</evidence>
<dbReference type="GO" id="GO:0003676">
    <property type="term" value="F:nucleic acid binding"/>
    <property type="evidence" value="ECO:0007669"/>
    <property type="project" value="InterPro"/>
</dbReference>